<evidence type="ECO:0000313" key="12">
    <source>
        <dbReference type="Proteomes" id="UP000799766"/>
    </source>
</evidence>
<evidence type="ECO:0000256" key="4">
    <source>
        <dbReference type="ARBA" id="ARBA00022927"/>
    </source>
</evidence>
<feature type="compositionally biased region" description="Basic residues" evidence="7">
    <location>
        <begin position="673"/>
        <end position="682"/>
    </location>
</feature>
<dbReference type="InterPro" id="IPR027312">
    <property type="entry name" value="Sda1"/>
</dbReference>
<evidence type="ECO:0000256" key="1">
    <source>
        <dbReference type="ARBA" id="ARBA00005783"/>
    </source>
</evidence>
<evidence type="ECO:0000256" key="6">
    <source>
        <dbReference type="RuleBase" id="RU365057"/>
    </source>
</evidence>
<comment type="similarity">
    <text evidence="1 6">Belongs to the SDA1 family.</text>
</comment>
<dbReference type="AlphaFoldDB" id="A0A6A6PD56"/>
<feature type="compositionally biased region" description="Basic and acidic residues" evidence="7">
    <location>
        <begin position="744"/>
        <end position="759"/>
    </location>
</feature>
<dbReference type="InterPro" id="IPR012977">
    <property type="entry name" value="SDA1_N"/>
</dbReference>
<comment type="subcellular location">
    <subcellularLocation>
        <location evidence="6">Nucleus</location>
        <location evidence="6">Nucleolus</location>
    </subcellularLocation>
</comment>
<keyword evidence="4 6" id="KW-0653">Protein transport</keyword>
<sequence>MGKRKVGALEKVDADLTNLQHKIRRDPSSYQDDFRNQYAQYDTFKSLFLENPASNPEVGVISFRDLVDFIAHVADCYPDLTARFPQDLVDILTLHHDKLEYELRDKLVGSLVLLRNKDVINSSILLNALFPILVSTNSKSLRALLFKKILSDLRSCNAKATDHRLNRTIQTVLYNLVTSDRASPKSVWAVKLTRELWKRQIWTDAKAVDIMKEASLTDNEKVVVGGVQFFLGGDQEREDAIEESDDDEDGIDVGRLKHQAGVNKKSKKQDRQLKKAAAMVRKKEKKKGKPHPLNFSALHLLHDPQSFAESLFHKHLQQQRKNKFALEHKLLVLNLVTRLTGLHRLTIEQLYSYLLKYLAPRQPSVTSFLAALAQATHPLVPPETLAPLVHKIATEFVSEASASEVAASGLNAIREVCSRQPLALEATLLQDLVQYRKSRDKSVVMAARALLSLYRDVGPEKLARKDRGRDAALAMRDGGGVERRFGEDDMAGVDGGIEGIELLAEWREAERKRRRREKGLPSDADSDEEGEKIGLSEEEEEEGWKNWDVESTDSDSSGGWIDVASDGGENFEISDSEDEKRAKKKARTTKEFEAEAKFGVTNGSALEAHDGGNSGPSDTQQTPVALSEREATLATNPAKRLSSLATTRILTPADLAKLHELRIQQSLQSHLPSSHKRHHAAPKRNGNNVGGLANRADDPVTAESIALPAHLGTKATKEEKIAAAKADRQEKHLGKEAKKRQRKREQGKSSTNKEKERQKNMIMMLGKARKKGKRPLGDVRKALKSGGKGGRKGR</sequence>
<dbReference type="GO" id="GO:0000055">
    <property type="term" value="P:ribosomal large subunit export from nucleus"/>
    <property type="evidence" value="ECO:0007669"/>
    <property type="project" value="UniProtKB-UniRule"/>
</dbReference>
<evidence type="ECO:0000256" key="3">
    <source>
        <dbReference type="ARBA" id="ARBA00022517"/>
    </source>
</evidence>
<dbReference type="GO" id="GO:0042273">
    <property type="term" value="P:ribosomal large subunit biogenesis"/>
    <property type="evidence" value="ECO:0007669"/>
    <property type="project" value="UniProtKB-UniRule"/>
</dbReference>
<dbReference type="GO" id="GO:0005730">
    <property type="term" value="C:nucleolus"/>
    <property type="evidence" value="ECO:0007669"/>
    <property type="project" value="UniProtKB-SubCell"/>
</dbReference>
<accession>A0A6A6PD56</accession>
<evidence type="ECO:0000256" key="7">
    <source>
        <dbReference type="SAM" id="MobiDB-lite"/>
    </source>
</evidence>
<feature type="compositionally biased region" description="Acidic residues" evidence="7">
    <location>
        <begin position="524"/>
        <end position="542"/>
    </location>
</feature>
<evidence type="ECO:0000259" key="8">
    <source>
        <dbReference type="Pfam" id="PF05285"/>
    </source>
</evidence>
<dbReference type="OrthoDB" id="2196187at2759"/>
<dbReference type="PANTHER" id="PTHR12730">
    <property type="entry name" value="HSDA/SDA1-RELATED"/>
    <property type="match status" value="1"/>
</dbReference>
<dbReference type="PANTHER" id="PTHR12730:SF0">
    <property type="entry name" value="PROTEIN SDA1 HOMOLOG"/>
    <property type="match status" value="1"/>
</dbReference>
<keyword evidence="3 6" id="KW-0690">Ribosome biogenesis</keyword>
<dbReference type="EMBL" id="MU001670">
    <property type="protein sequence ID" value="KAF2461914.1"/>
    <property type="molecule type" value="Genomic_DNA"/>
</dbReference>
<evidence type="ECO:0000313" key="11">
    <source>
        <dbReference type="EMBL" id="KAF2461914.1"/>
    </source>
</evidence>
<dbReference type="GO" id="GO:0015031">
    <property type="term" value="P:protein transport"/>
    <property type="evidence" value="ECO:0007669"/>
    <property type="project" value="UniProtKB-KW"/>
</dbReference>
<evidence type="ECO:0000259" key="9">
    <source>
        <dbReference type="Pfam" id="PF08158"/>
    </source>
</evidence>
<keyword evidence="5 6" id="KW-0539">Nucleus</keyword>
<comment type="function">
    <text evidence="6">Required for 60S pre-ribosomal subunits export to the cytoplasm.</text>
</comment>
<protein>
    <recommendedName>
        <fullName evidence="6">Protein SDA1</fullName>
    </recommendedName>
</protein>
<keyword evidence="2 6" id="KW-0813">Transport</keyword>
<dbReference type="Proteomes" id="UP000799766">
    <property type="component" value="Unassembled WGS sequence"/>
</dbReference>
<dbReference type="Pfam" id="PF21638">
    <property type="entry name" value="SDA1_C"/>
    <property type="match status" value="1"/>
</dbReference>
<feature type="region of interest" description="Disordered" evidence="7">
    <location>
        <begin position="668"/>
        <end position="695"/>
    </location>
</feature>
<dbReference type="Pfam" id="PF08158">
    <property type="entry name" value="SDA1_HEAT"/>
    <property type="match status" value="1"/>
</dbReference>
<dbReference type="Pfam" id="PF05285">
    <property type="entry name" value="SDA1_dom"/>
    <property type="match status" value="1"/>
</dbReference>
<name>A0A6A6PD56_9PEZI</name>
<proteinExistence type="inferred from homology"/>
<feature type="region of interest" description="Disordered" evidence="7">
    <location>
        <begin position="708"/>
        <end position="794"/>
    </location>
</feature>
<keyword evidence="12" id="KW-1185">Reference proteome</keyword>
<feature type="domain" description="SDA1 N-terminal" evidence="9">
    <location>
        <begin position="69"/>
        <end position="439"/>
    </location>
</feature>
<feature type="domain" description="SDA1 C-terminal" evidence="10">
    <location>
        <begin position="748"/>
        <end position="785"/>
    </location>
</feature>
<evidence type="ECO:0000256" key="5">
    <source>
        <dbReference type="ARBA" id="ARBA00023242"/>
    </source>
</evidence>
<dbReference type="InterPro" id="IPR007949">
    <property type="entry name" value="SDA1_MD"/>
</dbReference>
<evidence type="ECO:0000259" key="10">
    <source>
        <dbReference type="Pfam" id="PF21638"/>
    </source>
</evidence>
<feature type="region of interest" description="Disordered" evidence="7">
    <location>
        <begin position="511"/>
        <end position="626"/>
    </location>
</feature>
<reference evidence="11" key="1">
    <citation type="journal article" date="2020" name="Stud. Mycol.">
        <title>101 Dothideomycetes genomes: a test case for predicting lifestyles and emergence of pathogens.</title>
        <authorList>
            <person name="Haridas S."/>
            <person name="Albert R."/>
            <person name="Binder M."/>
            <person name="Bloem J."/>
            <person name="Labutti K."/>
            <person name="Salamov A."/>
            <person name="Andreopoulos B."/>
            <person name="Baker S."/>
            <person name="Barry K."/>
            <person name="Bills G."/>
            <person name="Bluhm B."/>
            <person name="Cannon C."/>
            <person name="Castanera R."/>
            <person name="Culley D."/>
            <person name="Daum C."/>
            <person name="Ezra D."/>
            <person name="Gonzalez J."/>
            <person name="Henrissat B."/>
            <person name="Kuo A."/>
            <person name="Liang C."/>
            <person name="Lipzen A."/>
            <person name="Lutzoni F."/>
            <person name="Magnuson J."/>
            <person name="Mondo S."/>
            <person name="Nolan M."/>
            <person name="Ohm R."/>
            <person name="Pangilinan J."/>
            <person name="Park H.-J."/>
            <person name="Ramirez L."/>
            <person name="Alfaro M."/>
            <person name="Sun H."/>
            <person name="Tritt A."/>
            <person name="Yoshinaga Y."/>
            <person name="Zwiers L.-H."/>
            <person name="Turgeon B."/>
            <person name="Goodwin S."/>
            <person name="Spatafora J."/>
            <person name="Crous P."/>
            <person name="Grigoriev I."/>
        </authorList>
    </citation>
    <scope>NUCLEOTIDE SEQUENCE</scope>
    <source>
        <strain evidence="11">ATCC 16933</strain>
    </source>
</reference>
<gene>
    <name evidence="11" type="ORF">BDY21DRAFT_3653</name>
</gene>
<feature type="domain" description="SDA1 middle" evidence="8">
    <location>
        <begin position="560"/>
        <end position="726"/>
    </location>
</feature>
<feature type="compositionally biased region" description="Polar residues" evidence="7">
    <location>
        <begin position="615"/>
        <end position="624"/>
    </location>
</feature>
<evidence type="ECO:0000256" key="2">
    <source>
        <dbReference type="ARBA" id="ARBA00022448"/>
    </source>
</evidence>
<organism evidence="11 12">
    <name type="scientific">Lineolata rhizophorae</name>
    <dbReference type="NCBI Taxonomy" id="578093"/>
    <lineage>
        <taxon>Eukaryota</taxon>
        <taxon>Fungi</taxon>
        <taxon>Dikarya</taxon>
        <taxon>Ascomycota</taxon>
        <taxon>Pezizomycotina</taxon>
        <taxon>Dothideomycetes</taxon>
        <taxon>Dothideomycetes incertae sedis</taxon>
        <taxon>Lineolatales</taxon>
        <taxon>Lineolataceae</taxon>
        <taxon>Lineolata</taxon>
    </lineage>
</organism>
<feature type="compositionally biased region" description="Basic and acidic residues" evidence="7">
    <location>
        <begin position="715"/>
        <end position="736"/>
    </location>
</feature>
<dbReference type="InterPro" id="IPR048292">
    <property type="entry name" value="SDA1_C"/>
</dbReference>